<proteinExistence type="predicted"/>
<evidence type="ECO:0000313" key="1">
    <source>
        <dbReference type="EMBL" id="RTZ49631.1"/>
    </source>
</evidence>
<sequence length="47" mass="4989">MFKSCQPYKTALEDSLASIENGARGLAFGSGLAAIDCVLKLLNLVMK</sequence>
<organism evidence="1 2">
    <name type="scientific">Chryseobacterium arthrosphaerae</name>
    <dbReference type="NCBI Taxonomy" id="651561"/>
    <lineage>
        <taxon>Bacteria</taxon>
        <taxon>Pseudomonadati</taxon>
        <taxon>Bacteroidota</taxon>
        <taxon>Flavobacteriia</taxon>
        <taxon>Flavobacteriales</taxon>
        <taxon>Weeksellaceae</taxon>
        <taxon>Chryseobacterium group</taxon>
        <taxon>Chryseobacterium</taxon>
    </lineage>
</organism>
<dbReference type="Gene3D" id="3.40.640.10">
    <property type="entry name" value="Type I PLP-dependent aspartate aminotransferase-like (Major domain)"/>
    <property type="match status" value="1"/>
</dbReference>
<dbReference type="EMBL" id="RYFC01000001">
    <property type="protein sequence ID" value="RTZ49631.1"/>
    <property type="molecule type" value="Genomic_DNA"/>
</dbReference>
<reference evidence="1 2" key="1">
    <citation type="submission" date="2018-12" db="EMBL/GenBank/DDBJ databases">
        <title>Draft Genome Sequence of Chryseobacterium arthrosphaerae strain ED882-96 Isolated from the Blood of a Patient with Liver Cirrhosis in Taiwan.</title>
        <authorList>
            <person name="Lin J.-N."/>
            <person name="Lai C.-H."/>
            <person name="Yang C.-H."/>
            <person name="Huang Y.-H."/>
        </authorList>
    </citation>
    <scope>NUCLEOTIDE SEQUENCE [LARGE SCALE GENOMIC DNA]</scope>
    <source>
        <strain evidence="1 2">ED882-96</strain>
    </source>
</reference>
<accession>A0A3S0Q7H5</accession>
<evidence type="ECO:0000313" key="2">
    <source>
        <dbReference type="Proteomes" id="UP000276953"/>
    </source>
</evidence>
<gene>
    <name evidence="1" type="ORF">EJ377_04335</name>
</gene>
<dbReference type="AlphaFoldDB" id="A0A3S0Q7H5"/>
<protein>
    <submittedName>
        <fullName evidence="1">Uncharacterized protein</fullName>
    </submittedName>
</protein>
<dbReference type="InterPro" id="IPR015421">
    <property type="entry name" value="PyrdxlP-dep_Trfase_major"/>
</dbReference>
<name>A0A3S0Q7H5_9FLAO</name>
<dbReference type="Proteomes" id="UP000276953">
    <property type="component" value="Unassembled WGS sequence"/>
</dbReference>
<comment type="caution">
    <text evidence="1">The sequence shown here is derived from an EMBL/GenBank/DDBJ whole genome shotgun (WGS) entry which is preliminary data.</text>
</comment>